<accession>A0ABQ5JT67</accession>
<feature type="non-terminal residue" evidence="1">
    <location>
        <position position="1"/>
    </location>
</feature>
<reference evidence="1" key="1">
    <citation type="submission" date="2022-03" db="EMBL/GenBank/DDBJ databases">
        <title>Draft genome sequence of Aduncisulcus paluster, a free-living microaerophilic Fornicata.</title>
        <authorList>
            <person name="Yuyama I."/>
            <person name="Kume K."/>
            <person name="Tamura T."/>
            <person name="Inagaki Y."/>
            <person name="Hashimoto T."/>
        </authorList>
    </citation>
    <scope>NUCLEOTIDE SEQUENCE</scope>
    <source>
        <strain evidence="1">NY0171</strain>
    </source>
</reference>
<name>A0ABQ5JT67_9EUKA</name>
<sequence>ASDIDIQCESLTIGGSSSSITSSQGLILLDLTRGAMSAPYTSVSAFTTMTVKTLNQPIEGYRFESGGNMILNAGSQVFTSASGVSASEGSVSITGSDVNIAGIIGSQLNSSLDFKVRASGNISMGSVNGACGSLNIVGTGNVQFGSVDIYSVSSITGAQRLSLTGQNITITGDVDLATTGVLTVRAYGTFTMAGSSRLIAQDFDLSAYNTVSIMSSAVTLANIMGIETSSTSIGITMNTNLTAAGVVLDAGSVDIEGTYVCQSSSFEISSTTISSTQLLTITATSISLDSTGVISLAVVDMTTSGEVSITTPDDVSLNGTITSTSSSISVEGAACVFGDVNDDLSIVFTASNSLSLECSSVVMSHVNSSISASLVDVDSDGIFTCSGPIVSDDITISTDGIVDITGEIGRTSCTQVDISSSGADITLREKVNAGNGYVKLNGNNISLATTGGDGNVIADLSTGALTISALGDISGNANLSAATIVVTSGGAANFTNIMANGNVSISSTGNVSVNLVSESLDDAGVTIFGDQLNIGTGGITTLSLGNTLLSASDAIILDGEISSNKIEASFGSTATINANLSARSLFSLTGPSIGTDMDVTIASGIQIGSVGNSTIETNGKIELGNSASIISDGGYVLLNSSNNIVDIGDYASVQSSTSMSISGSGVSTGQSSNITASGAFSINSTDYVEIFGPITSQSTLSIVGSGICSFGNGSDAAYDAQLSAASDLSISCSGDVTIAPTDTSVMISSSGGSVDAAYDAQLSAASDLSISCSGDVTIAPTDTSVMISSSGGSVFIRSVNNSVSCGSKITASTDITLKAYSSISDTADISSSGSGALSVTGSICSFGESGIPINVTVGDINLNCDDLTIY</sequence>
<proteinExistence type="predicted"/>
<keyword evidence="2" id="KW-1185">Reference proteome</keyword>
<protein>
    <submittedName>
        <fullName evidence="1">Uncharacterized protein</fullName>
    </submittedName>
</protein>
<organism evidence="1 2">
    <name type="scientific">Aduncisulcus paluster</name>
    <dbReference type="NCBI Taxonomy" id="2918883"/>
    <lineage>
        <taxon>Eukaryota</taxon>
        <taxon>Metamonada</taxon>
        <taxon>Carpediemonas-like organisms</taxon>
        <taxon>Aduncisulcus</taxon>
    </lineage>
</organism>
<dbReference type="Proteomes" id="UP001057375">
    <property type="component" value="Unassembled WGS sequence"/>
</dbReference>
<comment type="caution">
    <text evidence="1">The sequence shown here is derived from an EMBL/GenBank/DDBJ whole genome shotgun (WGS) entry which is preliminary data.</text>
</comment>
<evidence type="ECO:0000313" key="1">
    <source>
        <dbReference type="EMBL" id="GKT15670.1"/>
    </source>
</evidence>
<gene>
    <name evidence="1" type="ORF">ADUPG1_010760</name>
</gene>
<evidence type="ECO:0000313" key="2">
    <source>
        <dbReference type="Proteomes" id="UP001057375"/>
    </source>
</evidence>
<dbReference type="EMBL" id="BQXS01011692">
    <property type="protein sequence ID" value="GKT15670.1"/>
    <property type="molecule type" value="Genomic_DNA"/>
</dbReference>